<dbReference type="GO" id="GO:0006355">
    <property type="term" value="P:regulation of DNA-templated transcription"/>
    <property type="evidence" value="ECO:0007669"/>
    <property type="project" value="InterPro"/>
</dbReference>
<reference evidence="2 3" key="1">
    <citation type="submission" date="2014-06" db="EMBL/GenBank/DDBJ databases">
        <title>Whole Genome Sequences of Three Symbiotic Endozoicomonas Bacteria.</title>
        <authorList>
            <person name="Neave M.J."/>
            <person name="Apprill A."/>
            <person name="Voolstra C.R."/>
        </authorList>
    </citation>
    <scope>NUCLEOTIDE SEQUENCE [LARGE SCALE GENOMIC DNA]</scope>
    <source>
        <strain evidence="2 3">DSM 25634</strain>
    </source>
</reference>
<dbReference type="Pfam" id="PF06667">
    <property type="entry name" value="PspB"/>
    <property type="match status" value="1"/>
</dbReference>
<organism evidence="2 3">
    <name type="scientific">Endozoicomonas numazuensis</name>
    <dbReference type="NCBI Taxonomy" id="1137799"/>
    <lineage>
        <taxon>Bacteria</taxon>
        <taxon>Pseudomonadati</taxon>
        <taxon>Pseudomonadota</taxon>
        <taxon>Gammaproteobacteria</taxon>
        <taxon>Oceanospirillales</taxon>
        <taxon>Endozoicomonadaceae</taxon>
        <taxon>Endozoicomonas</taxon>
    </lineage>
</organism>
<accession>A0A081NCP8</accession>
<dbReference type="Proteomes" id="UP000028073">
    <property type="component" value="Unassembled WGS sequence"/>
</dbReference>
<dbReference type="STRING" id="1137799.GZ78_23625"/>
<dbReference type="AlphaFoldDB" id="A0A081NCP8"/>
<comment type="caution">
    <text evidence="2">The sequence shown here is derived from an EMBL/GenBank/DDBJ whole genome shotgun (WGS) entry which is preliminary data.</text>
</comment>
<dbReference type="EMBL" id="JOKH01000006">
    <property type="protein sequence ID" value="KEQ16221.1"/>
    <property type="molecule type" value="Genomic_DNA"/>
</dbReference>
<keyword evidence="1" id="KW-0812">Transmembrane</keyword>
<keyword evidence="3" id="KW-1185">Reference proteome</keyword>
<evidence type="ECO:0008006" key="4">
    <source>
        <dbReference type="Google" id="ProtNLM"/>
    </source>
</evidence>
<gene>
    <name evidence="2" type="ORF">GZ78_23625</name>
</gene>
<evidence type="ECO:0000313" key="3">
    <source>
        <dbReference type="Proteomes" id="UP000028073"/>
    </source>
</evidence>
<protein>
    <recommendedName>
        <fullName evidence="4">Phage-shock protein</fullName>
    </recommendedName>
</protein>
<keyword evidence="1" id="KW-0472">Membrane</keyword>
<name>A0A081NCP8_9GAMM</name>
<keyword evidence="1" id="KW-1133">Transmembrane helix</keyword>
<dbReference type="InterPro" id="IPR009554">
    <property type="entry name" value="Phageshock_PspB"/>
</dbReference>
<dbReference type="NCBIfam" id="TIGR02976">
    <property type="entry name" value="phageshock_pspB"/>
    <property type="match status" value="1"/>
</dbReference>
<sequence length="75" mass="8950">MLEGLIPLSAILTIFLFLPWLLFHYVSRIRQSKQLDEESQELFESAIHRVESMEERIHTLERILDAEVPDWRSRA</sequence>
<proteinExistence type="predicted"/>
<evidence type="ECO:0000256" key="1">
    <source>
        <dbReference type="SAM" id="Phobius"/>
    </source>
</evidence>
<dbReference type="GO" id="GO:0009271">
    <property type="term" value="P:phage shock"/>
    <property type="evidence" value="ECO:0007669"/>
    <property type="project" value="InterPro"/>
</dbReference>
<feature type="transmembrane region" description="Helical" evidence="1">
    <location>
        <begin position="6"/>
        <end position="26"/>
    </location>
</feature>
<evidence type="ECO:0000313" key="2">
    <source>
        <dbReference type="EMBL" id="KEQ16221.1"/>
    </source>
</evidence>